<keyword evidence="4 7" id="KW-0436">Ligase</keyword>
<keyword evidence="12" id="KW-1185">Reference proteome</keyword>
<dbReference type="GO" id="GO:0008764">
    <property type="term" value="F:UDP-N-acetylmuramoylalanine-D-glutamate ligase activity"/>
    <property type="evidence" value="ECO:0007669"/>
    <property type="project" value="UniProtKB-UniRule"/>
</dbReference>
<dbReference type="Gene3D" id="3.90.190.20">
    <property type="entry name" value="Mur ligase, C-terminal domain"/>
    <property type="match status" value="1"/>
</dbReference>
<proteinExistence type="inferred from homology"/>
<evidence type="ECO:0000259" key="9">
    <source>
        <dbReference type="Pfam" id="PF02875"/>
    </source>
</evidence>
<evidence type="ECO:0000313" key="11">
    <source>
        <dbReference type="EMBL" id="QSB04257.1"/>
    </source>
</evidence>
<name>A0A895XH63_9ACTN</name>
<dbReference type="SUPFAM" id="SSF51984">
    <property type="entry name" value="MurCD N-terminal domain"/>
    <property type="match status" value="1"/>
</dbReference>
<feature type="domain" description="Mur ligase central" evidence="10">
    <location>
        <begin position="118"/>
        <end position="293"/>
    </location>
</feature>
<dbReference type="KEGG" id="nav:JQS30_10635"/>
<dbReference type="RefSeq" id="WP_213170256.1">
    <property type="nucleotide sequence ID" value="NZ_CP070496.1"/>
</dbReference>
<dbReference type="HAMAP" id="MF_00639">
    <property type="entry name" value="MurD"/>
    <property type="match status" value="1"/>
</dbReference>
<evidence type="ECO:0000256" key="5">
    <source>
        <dbReference type="ARBA" id="ARBA00022741"/>
    </source>
</evidence>
<evidence type="ECO:0000259" key="10">
    <source>
        <dbReference type="Pfam" id="PF08245"/>
    </source>
</evidence>
<dbReference type="InterPro" id="IPR005762">
    <property type="entry name" value="MurD"/>
</dbReference>
<keyword evidence="5 7" id="KW-0547">Nucleotide-binding</keyword>
<dbReference type="Pfam" id="PF21799">
    <property type="entry name" value="MurD-like_N"/>
    <property type="match status" value="1"/>
</dbReference>
<dbReference type="Pfam" id="PF08245">
    <property type="entry name" value="Mur_ligase_M"/>
    <property type="match status" value="1"/>
</dbReference>
<accession>A0A895XH63</accession>
<organism evidence="11 12">
    <name type="scientific">Natronoglycomyces albus</name>
    <dbReference type="NCBI Taxonomy" id="2811108"/>
    <lineage>
        <taxon>Bacteria</taxon>
        <taxon>Bacillati</taxon>
        <taxon>Actinomycetota</taxon>
        <taxon>Actinomycetes</taxon>
        <taxon>Glycomycetales</taxon>
        <taxon>Glycomycetaceae</taxon>
        <taxon>Natronoglycomyces</taxon>
    </lineage>
</organism>
<dbReference type="PANTHER" id="PTHR43692">
    <property type="entry name" value="UDP-N-ACETYLMURAMOYLALANINE--D-GLUTAMATE LIGASE"/>
    <property type="match status" value="1"/>
</dbReference>
<dbReference type="UniPathway" id="UPA00219"/>
<gene>
    <name evidence="7 11" type="primary">murD</name>
    <name evidence="11" type="ORF">JQS30_10635</name>
</gene>
<evidence type="ECO:0000256" key="1">
    <source>
        <dbReference type="ARBA" id="ARBA00004496"/>
    </source>
</evidence>
<keyword evidence="7 8" id="KW-0132">Cell division</keyword>
<dbReference type="InterPro" id="IPR013221">
    <property type="entry name" value="Mur_ligase_cen"/>
</dbReference>
<dbReference type="Gene3D" id="3.40.50.720">
    <property type="entry name" value="NAD(P)-binding Rossmann-like Domain"/>
    <property type="match status" value="1"/>
</dbReference>
<comment type="subcellular location">
    <subcellularLocation>
        <location evidence="1 7 8">Cytoplasm</location>
    </subcellularLocation>
</comment>
<keyword evidence="7 8" id="KW-0961">Cell wall biogenesis/degradation</keyword>
<dbReference type="EMBL" id="CP070496">
    <property type="protein sequence ID" value="QSB04257.1"/>
    <property type="molecule type" value="Genomic_DNA"/>
</dbReference>
<evidence type="ECO:0000256" key="6">
    <source>
        <dbReference type="ARBA" id="ARBA00022840"/>
    </source>
</evidence>
<dbReference type="Pfam" id="PF02875">
    <property type="entry name" value="Mur_ligase_C"/>
    <property type="match status" value="1"/>
</dbReference>
<protein>
    <recommendedName>
        <fullName evidence="7 8">UDP-N-acetylmuramoylalanine--D-glutamate ligase</fullName>
        <ecNumber evidence="7 8">6.3.2.9</ecNumber>
    </recommendedName>
    <alternativeName>
        <fullName evidence="7">D-glutamic acid-adding enzyme</fullName>
    </alternativeName>
    <alternativeName>
        <fullName evidence="7">UDP-N-acetylmuramoyl-L-alanyl-D-glutamate synthetase</fullName>
    </alternativeName>
</protein>
<dbReference type="GO" id="GO:0051301">
    <property type="term" value="P:cell division"/>
    <property type="evidence" value="ECO:0007669"/>
    <property type="project" value="UniProtKB-KW"/>
</dbReference>
<keyword evidence="6 7" id="KW-0067">ATP-binding</keyword>
<dbReference type="GO" id="GO:0071555">
    <property type="term" value="P:cell wall organization"/>
    <property type="evidence" value="ECO:0007669"/>
    <property type="project" value="UniProtKB-KW"/>
</dbReference>
<keyword evidence="7 8" id="KW-0573">Peptidoglycan synthesis</keyword>
<dbReference type="GO" id="GO:0005524">
    <property type="term" value="F:ATP binding"/>
    <property type="evidence" value="ECO:0007669"/>
    <property type="project" value="UniProtKB-UniRule"/>
</dbReference>
<sequence length="460" mass="48786">MNADISATIAQRILVAGAGIAGTASATTLLSMNRDVTVYDARDCENLRTLEKQGARIIIGVNAPPNLLDDIDQLLVSPGFAPHHPIVTAAAIRGIDVYCEPELAWRLRTPEAASWLGITGTNGKTTTTTMLHAILTAAGLRSQALGNIGLPLVSVANGPWDVLAVELSSYQLHWSHTLAPQAGAIINLAPDHLDWHGSMESYVEAKTHIWRSGTAIVNLDDRAVIAAARHYQAHTNPDLDIIGFTLNPPDKGQFGLAEGWLIDANGERICPATDIRPSGLHNVANALAATALAYQVGATPRSAAEGLRAYRPEPHRNVTIAEYDGVRWVDDSKATNPHAAQASLESYDDVVWIAGGQLKGVDIAPLVKAVAPRLKSAILLGQDRGLVAEALREYAPRVPVAIVDSVEHSAMDEAVAAADAVASPGDTVLLAPSAASFDMYAGYAERGQAFAAALTRRKHR</sequence>
<dbReference type="SUPFAM" id="SSF53244">
    <property type="entry name" value="MurD-like peptide ligases, peptide-binding domain"/>
    <property type="match status" value="1"/>
</dbReference>
<dbReference type="InterPro" id="IPR036615">
    <property type="entry name" value="Mur_ligase_C_dom_sf"/>
</dbReference>
<evidence type="ECO:0000256" key="8">
    <source>
        <dbReference type="RuleBase" id="RU003664"/>
    </source>
</evidence>
<dbReference type="Proteomes" id="UP000662939">
    <property type="component" value="Chromosome"/>
</dbReference>
<dbReference type="EC" id="6.3.2.9" evidence="7 8"/>
<evidence type="ECO:0000256" key="2">
    <source>
        <dbReference type="ARBA" id="ARBA00004752"/>
    </source>
</evidence>
<evidence type="ECO:0000256" key="7">
    <source>
        <dbReference type="HAMAP-Rule" id="MF_00639"/>
    </source>
</evidence>
<dbReference type="InterPro" id="IPR036565">
    <property type="entry name" value="Mur-like_cat_sf"/>
</dbReference>
<evidence type="ECO:0000256" key="4">
    <source>
        <dbReference type="ARBA" id="ARBA00022598"/>
    </source>
</evidence>
<comment type="function">
    <text evidence="7 8">Cell wall formation. Catalyzes the addition of glutamate to the nucleotide precursor UDP-N-acetylmuramoyl-L-alanine (UMA).</text>
</comment>
<comment type="similarity">
    <text evidence="7">Belongs to the MurCDEF family.</text>
</comment>
<dbReference type="AlphaFoldDB" id="A0A895XH63"/>
<evidence type="ECO:0000256" key="3">
    <source>
        <dbReference type="ARBA" id="ARBA00022490"/>
    </source>
</evidence>
<dbReference type="GO" id="GO:0008360">
    <property type="term" value="P:regulation of cell shape"/>
    <property type="evidence" value="ECO:0007669"/>
    <property type="project" value="UniProtKB-KW"/>
</dbReference>
<evidence type="ECO:0000313" key="12">
    <source>
        <dbReference type="Proteomes" id="UP000662939"/>
    </source>
</evidence>
<dbReference type="InterPro" id="IPR004101">
    <property type="entry name" value="Mur_ligase_C"/>
</dbReference>
<keyword evidence="7 8" id="KW-0131">Cell cycle</keyword>
<comment type="pathway">
    <text evidence="2 7 8">Cell wall biogenesis; peptidoglycan biosynthesis.</text>
</comment>
<dbReference type="SUPFAM" id="SSF53623">
    <property type="entry name" value="MurD-like peptide ligases, catalytic domain"/>
    <property type="match status" value="1"/>
</dbReference>
<comment type="catalytic activity">
    <reaction evidence="7 8">
        <text>UDP-N-acetyl-alpha-D-muramoyl-L-alanine + D-glutamate + ATP = UDP-N-acetyl-alpha-D-muramoyl-L-alanyl-D-glutamate + ADP + phosphate + H(+)</text>
        <dbReference type="Rhea" id="RHEA:16429"/>
        <dbReference type="ChEBI" id="CHEBI:15378"/>
        <dbReference type="ChEBI" id="CHEBI:29986"/>
        <dbReference type="ChEBI" id="CHEBI:30616"/>
        <dbReference type="ChEBI" id="CHEBI:43474"/>
        <dbReference type="ChEBI" id="CHEBI:83898"/>
        <dbReference type="ChEBI" id="CHEBI:83900"/>
        <dbReference type="ChEBI" id="CHEBI:456216"/>
        <dbReference type="EC" id="6.3.2.9"/>
    </reaction>
</comment>
<feature type="domain" description="Mur ligase C-terminal" evidence="9">
    <location>
        <begin position="316"/>
        <end position="433"/>
    </location>
</feature>
<dbReference type="GO" id="GO:0009252">
    <property type="term" value="P:peptidoglycan biosynthetic process"/>
    <property type="evidence" value="ECO:0007669"/>
    <property type="project" value="UniProtKB-UniRule"/>
</dbReference>
<reference evidence="11" key="1">
    <citation type="submission" date="2021-02" db="EMBL/GenBank/DDBJ databases">
        <title>Natronoglycomyces albus gen. nov., sp. nov, a haloalkaliphilic actinobacterium from a soda solonchak soil.</title>
        <authorList>
            <person name="Sorokin D.Y."/>
            <person name="Khijniak T.V."/>
            <person name="Zakharycheva A.P."/>
            <person name="Boueva O.V."/>
            <person name="Ariskina E.V."/>
            <person name="Hahnke R.L."/>
            <person name="Bunk B."/>
            <person name="Sproer C."/>
            <person name="Schumann P."/>
            <person name="Evtushenko L.I."/>
            <person name="Kublanov I.V."/>
        </authorList>
    </citation>
    <scope>NUCLEOTIDE SEQUENCE</scope>
    <source>
        <strain evidence="11">DSM 106290</strain>
    </source>
</reference>
<keyword evidence="3 7" id="KW-0963">Cytoplasm</keyword>
<dbReference type="PANTHER" id="PTHR43692:SF1">
    <property type="entry name" value="UDP-N-ACETYLMURAMOYLALANINE--D-GLUTAMATE LIGASE"/>
    <property type="match status" value="1"/>
</dbReference>
<dbReference type="GO" id="GO:0005737">
    <property type="term" value="C:cytoplasm"/>
    <property type="evidence" value="ECO:0007669"/>
    <property type="project" value="UniProtKB-SubCell"/>
</dbReference>
<dbReference type="NCBIfam" id="TIGR01087">
    <property type="entry name" value="murD"/>
    <property type="match status" value="1"/>
</dbReference>
<feature type="binding site" evidence="7">
    <location>
        <begin position="120"/>
        <end position="126"/>
    </location>
    <ligand>
        <name>ATP</name>
        <dbReference type="ChEBI" id="CHEBI:30616"/>
    </ligand>
</feature>
<keyword evidence="7 8" id="KW-0133">Cell shape</keyword>
<dbReference type="Gene3D" id="3.40.1190.10">
    <property type="entry name" value="Mur-like, catalytic domain"/>
    <property type="match status" value="1"/>
</dbReference>